<sequence>METSKFVKQLSSNNRNTRENALEALKKYLTAKQFKENKQLQFNKLWKGLYYAMWFSDRPRPQQRLANELGELHELYFDPKDNNNTGNLTINDKAFIKFSRGFWKVMCFEWFNIDRYRLDKYLLLIRRVLFNQLKYLQSRNWDERLVDEYITKVLRWLPLSGSPKVYTGIPIHIVDILLDEWERLLKEGPEDEDDEDEEKKEEELRKVAESAKKTPLADVITIFQDIVADYNNSKVLREKIKEDLFSDTRLVSWGVIQGKTPENDSSDESEDEEAEEWEGF</sequence>
<feature type="region of interest" description="Disordered" evidence="5">
    <location>
        <begin position="188"/>
        <end position="207"/>
    </location>
</feature>
<reference evidence="6" key="1">
    <citation type="submission" date="2022-10" db="EMBL/GenBank/DDBJ databases">
        <authorList>
            <person name="Byrne P K."/>
        </authorList>
    </citation>
    <scope>NUCLEOTIDE SEQUENCE</scope>
    <source>
        <strain evidence="6">IFO1815</strain>
    </source>
</reference>
<dbReference type="AlphaFoldDB" id="A0AA35IWV2"/>
<evidence type="ECO:0000256" key="2">
    <source>
        <dbReference type="ARBA" id="ARBA00006374"/>
    </source>
</evidence>
<dbReference type="PANTHER" id="PTHR13026:SF0">
    <property type="entry name" value="RIBOSOMAL RNA PROCESSING 1B"/>
    <property type="match status" value="1"/>
</dbReference>
<accession>A0AA35IWV2</accession>
<dbReference type="GeneID" id="80917184"/>
<dbReference type="InterPro" id="IPR010301">
    <property type="entry name" value="RRP1"/>
</dbReference>
<keyword evidence="7" id="KW-1185">Reference proteome</keyword>
<dbReference type="GO" id="GO:0006364">
    <property type="term" value="P:rRNA processing"/>
    <property type="evidence" value="ECO:0007669"/>
    <property type="project" value="UniProtKB-KW"/>
</dbReference>
<protein>
    <recommendedName>
        <fullName evidence="8">Rrp1p</fullName>
    </recommendedName>
</protein>
<comment type="subcellular location">
    <subcellularLocation>
        <location evidence="1">Nucleus</location>
    </subcellularLocation>
</comment>
<dbReference type="PANTHER" id="PTHR13026">
    <property type="entry name" value="NNP-1 PROTEIN NOVEL NUCLEAR PROTEIN 1 NOP52"/>
    <property type="match status" value="1"/>
</dbReference>
<feature type="compositionally biased region" description="Acidic residues" evidence="5">
    <location>
        <begin position="264"/>
        <end position="280"/>
    </location>
</feature>
<evidence type="ECO:0000256" key="5">
    <source>
        <dbReference type="SAM" id="MobiDB-lite"/>
    </source>
</evidence>
<name>A0AA35IWV2_SACMI</name>
<dbReference type="GO" id="GO:0005634">
    <property type="term" value="C:nucleus"/>
    <property type="evidence" value="ECO:0007669"/>
    <property type="project" value="UniProtKB-SubCell"/>
</dbReference>
<evidence type="ECO:0000256" key="1">
    <source>
        <dbReference type="ARBA" id="ARBA00004123"/>
    </source>
</evidence>
<proteinExistence type="inferred from homology"/>
<keyword evidence="4" id="KW-0539">Nucleus</keyword>
<gene>
    <name evidence="6" type="primary">SMKI04G3100</name>
    <name evidence="6" type="ORF">SMKI_04G3100</name>
</gene>
<keyword evidence="3" id="KW-0698">rRNA processing</keyword>
<feature type="region of interest" description="Disordered" evidence="5">
    <location>
        <begin position="256"/>
        <end position="280"/>
    </location>
</feature>
<evidence type="ECO:0000313" key="6">
    <source>
        <dbReference type="EMBL" id="CAI4037973.1"/>
    </source>
</evidence>
<evidence type="ECO:0000256" key="4">
    <source>
        <dbReference type="ARBA" id="ARBA00023242"/>
    </source>
</evidence>
<evidence type="ECO:0000256" key="3">
    <source>
        <dbReference type="ARBA" id="ARBA00022552"/>
    </source>
</evidence>
<feature type="compositionally biased region" description="Acidic residues" evidence="5">
    <location>
        <begin position="189"/>
        <end position="200"/>
    </location>
</feature>
<organism evidence="6 7">
    <name type="scientific">Saccharomyces mikatae IFO 1815</name>
    <dbReference type="NCBI Taxonomy" id="226126"/>
    <lineage>
        <taxon>Eukaryota</taxon>
        <taxon>Fungi</taxon>
        <taxon>Dikarya</taxon>
        <taxon>Ascomycota</taxon>
        <taxon>Saccharomycotina</taxon>
        <taxon>Saccharomycetes</taxon>
        <taxon>Saccharomycetales</taxon>
        <taxon>Saccharomycetaceae</taxon>
        <taxon>Saccharomyces</taxon>
    </lineage>
</organism>
<dbReference type="Proteomes" id="UP001161438">
    <property type="component" value="Chromosome 4"/>
</dbReference>
<dbReference type="RefSeq" id="XP_056081088.1">
    <property type="nucleotide sequence ID" value="XM_056226854.1"/>
</dbReference>
<dbReference type="GO" id="GO:0030688">
    <property type="term" value="C:preribosome, small subunit precursor"/>
    <property type="evidence" value="ECO:0007669"/>
    <property type="project" value="InterPro"/>
</dbReference>
<dbReference type="Pfam" id="PF05997">
    <property type="entry name" value="Nop52"/>
    <property type="match status" value="1"/>
</dbReference>
<evidence type="ECO:0000313" key="7">
    <source>
        <dbReference type="Proteomes" id="UP001161438"/>
    </source>
</evidence>
<comment type="similarity">
    <text evidence="2">Belongs to the RRP1 family.</text>
</comment>
<evidence type="ECO:0008006" key="8">
    <source>
        <dbReference type="Google" id="ProtNLM"/>
    </source>
</evidence>
<dbReference type="EMBL" id="OX365760">
    <property type="protein sequence ID" value="CAI4037973.1"/>
    <property type="molecule type" value="Genomic_DNA"/>
</dbReference>